<dbReference type="RefSeq" id="WP_207986917.1">
    <property type="nucleotide sequence ID" value="NZ_CP071794.1"/>
</dbReference>
<name>A0ABX7T4R0_9SPHN</name>
<accession>A0ABX7T4R0</accession>
<reference evidence="3 4" key="1">
    <citation type="submission" date="2021-03" db="EMBL/GenBank/DDBJ databases">
        <title>Complete genome of Parasphingorhabdus_sp.JHSY0214.</title>
        <authorList>
            <person name="Yoo J.H."/>
            <person name="Bae J.W."/>
        </authorList>
    </citation>
    <scope>NUCLEOTIDE SEQUENCE [LARGE SCALE GENOMIC DNA]</scope>
    <source>
        <strain evidence="3 4">JHSY0214</strain>
    </source>
</reference>
<dbReference type="InterPro" id="IPR025877">
    <property type="entry name" value="MobA-like_NTP_Trfase"/>
</dbReference>
<proteinExistence type="predicted"/>
<gene>
    <name evidence="3" type="ORF">J4G78_12770</name>
</gene>
<dbReference type="CDD" id="cd04182">
    <property type="entry name" value="GT_2_like_f"/>
    <property type="match status" value="1"/>
</dbReference>
<keyword evidence="4" id="KW-1185">Reference proteome</keyword>
<sequence>MSEAADNEIMLAVLAAGQSRRFGDQDKLTALLHGRMLGLHAADTLTRIAFDRRTIIASDPGHPCAIGWRAMGYDIILNEHAAEGQSASVRCAAQHAMKYGASALYVCLADMPYIVHQHIQKLSRAFDDHDHQKIIASGEGDKAMPPAIFPSSEFGTLQDLQGDHGARKLLQTAYRVAAPDGSLLDIDTPQILATENQKNPRI</sequence>
<dbReference type="InterPro" id="IPR029044">
    <property type="entry name" value="Nucleotide-diphossugar_trans"/>
</dbReference>
<keyword evidence="1" id="KW-0460">Magnesium</keyword>
<evidence type="ECO:0000259" key="2">
    <source>
        <dbReference type="Pfam" id="PF12804"/>
    </source>
</evidence>
<evidence type="ECO:0000256" key="1">
    <source>
        <dbReference type="ARBA" id="ARBA00022842"/>
    </source>
</evidence>
<dbReference type="PANTHER" id="PTHR43777:SF1">
    <property type="entry name" value="MOLYBDENUM COFACTOR CYTIDYLYLTRANSFERASE"/>
    <property type="match status" value="1"/>
</dbReference>
<dbReference type="EMBL" id="CP071794">
    <property type="protein sequence ID" value="QTD55092.1"/>
    <property type="molecule type" value="Genomic_DNA"/>
</dbReference>
<dbReference type="Gene3D" id="3.90.550.10">
    <property type="entry name" value="Spore Coat Polysaccharide Biosynthesis Protein SpsA, Chain A"/>
    <property type="match status" value="1"/>
</dbReference>
<evidence type="ECO:0000313" key="3">
    <source>
        <dbReference type="EMBL" id="QTD55092.1"/>
    </source>
</evidence>
<protein>
    <submittedName>
        <fullName evidence="3">Nucleotidyltransferase family protein</fullName>
    </submittedName>
</protein>
<dbReference type="Pfam" id="PF12804">
    <property type="entry name" value="NTP_transf_3"/>
    <property type="match status" value="1"/>
</dbReference>
<dbReference type="Proteomes" id="UP000663923">
    <property type="component" value="Chromosome"/>
</dbReference>
<evidence type="ECO:0000313" key="4">
    <source>
        <dbReference type="Proteomes" id="UP000663923"/>
    </source>
</evidence>
<feature type="domain" description="MobA-like NTP transferase" evidence="2">
    <location>
        <begin position="12"/>
        <end position="172"/>
    </location>
</feature>
<dbReference type="SUPFAM" id="SSF53448">
    <property type="entry name" value="Nucleotide-diphospho-sugar transferases"/>
    <property type="match status" value="1"/>
</dbReference>
<organism evidence="3 4">
    <name type="scientific">Parasphingorhabdus cellanae</name>
    <dbReference type="NCBI Taxonomy" id="2806553"/>
    <lineage>
        <taxon>Bacteria</taxon>
        <taxon>Pseudomonadati</taxon>
        <taxon>Pseudomonadota</taxon>
        <taxon>Alphaproteobacteria</taxon>
        <taxon>Sphingomonadales</taxon>
        <taxon>Sphingomonadaceae</taxon>
        <taxon>Parasphingorhabdus</taxon>
    </lineage>
</organism>
<dbReference type="PANTHER" id="PTHR43777">
    <property type="entry name" value="MOLYBDENUM COFACTOR CYTIDYLYLTRANSFERASE"/>
    <property type="match status" value="1"/>
</dbReference>